<protein>
    <submittedName>
        <fullName evidence="1">Uncharacterized protein</fullName>
    </submittedName>
</protein>
<organism evidence="1">
    <name type="scientific">Arundo donax</name>
    <name type="common">Giant reed</name>
    <name type="synonym">Donax arundinaceus</name>
    <dbReference type="NCBI Taxonomy" id="35708"/>
    <lineage>
        <taxon>Eukaryota</taxon>
        <taxon>Viridiplantae</taxon>
        <taxon>Streptophyta</taxon>
        <taxon>Embryophyta</taxon>
        <taxon>Tracheophyta</taxon>
        <taxon>Spermatophyta</taxon>
        <taxon>Magnoliopsida</taxon>
        <taxon>Liliopsida</taxon>
        <taxon>Poales</taxon>
        <taxon>Poaceae</taxon>
        <taxon>PACMAD clade</taxon>
        <taxon>Arundinoideae</taxon>
        <taxon>Arundineae</taxon>
        <taxon>Arundo</taxon>
    </lineage>
</organism>
<name>A0A0A8YKB9_ARUDO</name>
<sequence>MTLAPPTATYNPKQKIPKHASKLSNMTKFGTLMISGTEAAVLYPEVNHL</sequence>
<dbReference type="EMBL" id="GBRH01271314">
    <property type="protein sequence ID" value="JAD26581.1"/>
    <property type="molecule type" value="Transcribed_RNA"/>
</dbReference>
<reference evidence="1" key="2">
    <citation type="journal article" date="2015" name="Data Brief">
        <title>Shoot transcriptome of the giant reed, Arundo donax.</title>
        <authorList>
            <person name="Barrero R.A."/>
            <person name="Guerrero F.D."/>
            <person name="Moolhuijzen P."/>
            <person name="Goolsby J.A."/>
            <person name="Tidwell J."/>
            <person name="Bellgard S.E."/>
            <person name="Bellgard M.I."/>
        </authorList>
    </citation>
    <scope>NUCLEOTIDE SEQUENCE</scope>
    <source>
        <tissue evidence="1">Shoot tissue taken approximately 20 cm above the soil surface</tissue>
    </source>
</reference>
<evidence type="ECO:0000313" key="1">
    <source>
        <dbReference type="EMBL" id="JAD26581.1"/>
    </source>
</evidence>
<accession>A0A0A8YKB9</accession>
<reference evidence="1" key="1">
    <citation type="submission" date="2014-09" db="EMBL/GenBank/DDBJ databases">
        <authorList>
            <person name="Magalhaes I.L.F."/>
            <person name="Oliveira U."/>
            <person name="Santos F.R."/>
            <person name="Vidigal T.H.D.A."/>
            <person name="Brescovit A.D."/>
            <person name="Santos A.J."/>
        </authorList>
    </citation>
    <scope>NUCLEOTIDE SEQUENCE</scope>
    <source>
        <tissue evidence="1">Shoot tissue taken approximately 20 cm above the soil surface</tissue>
    </source>
</reference>
<proteinExistence type="predicted"/>
<dbReference type="AlphaFoldDB" id="A0A0A8YKB9"/>